<dbReference type="InterPro" id="IPR021354">
    <property type="entry name" value="DUF2975"/>
</dbReference>
<dbReference type="STRING" id="225848.Sps_03204"/>
<protein>
    <recommendedName>
        <fullName evidence="4">DUF2975 domain-containing protein</fullName>
    </recommendedName>
</protein>
<dbReference type="Proteomes" id="UP000189545">
    <property type="component" value="Chromosome"/>
</dbReference>
<dbReference type="EMBL" id="CP014782">
    <property type="protein sequence ID" value="AQS38346.1"/>
    <property type="molecule type" value="Genomic_DNA"/>
</dbReference>
<reference evidence="2 3" key="1">
    <citation type="submission" date="2016-03" db="EMBL/GenBank/DDBJ databases">
        <title>Complete genome sequence of Shewanella psychrophila WP2, a deep sea bacterium isolated from west Pacific sediment.</title>
        <authorList>
            <person name="Xu G."/>
            <person name="Jian H."/>
        </authorList>
    </citation>
    <scope>NUCLEOTIDE SEQUENCE [LARGE SCALE GENOMIC DNA]</scope>
    <source>
        <strain evidence="2 3">WP2</strain>
    </source>
</reference>
<feature type="transmembrane region" description="Helical" evidence="1">
    <location>
        <begin position="38"/>
        <end position="61"/>
    </location>
</feature>
<evidence type="ECO:0000256" key="1">
    <source>
        <dbReference type="SAM" id="Phobius"/>
    </source>
</evidence>
<keyword evidence="1" id="KW-1133">Transmembrane helix</keyword>
<name>A0A1S6HS41_9GAMM</name>
<dbReference type="KEGG" id="spsw:Sps_03204"/>
<evidence type="ECO:0000313" key="2">
    <source>
        <dbReference type="EMBL" id="AQS38346.1"/>
    </source>
</evidence>
<feature type="transmembrane region" description="Helical" evidence="1">
    <location>
        <begin position="81"/>
        <end position="104"/>
    </location>
</feature>
<feature type="transmembrane region" description="Helical" evidence="1">
    <location>
        <begin position="125"/>
        <end position="145"/>
    </location>
</feature>
<evidence type="ECO:0000313" key="3">
    <source>
        <dbReference type="Proteomes" id="UP000189545"/>
    </source>
</evidence>
<keyword evidence="3" id="KW-1185">Reference proteome</keyword>
<evidence type="ECO:0008006" key="4">
    <source>
        <dbReference type="Google" id="ProtNLM"/>
    </source>
</evidence>
<proteinExistence type="predicted"/>
<dbReference type="Pfam" id="PF11188">
    <property type="entry name" value="DUF2975"/>
    <property type="match status" value="1"/>
</dbReference>
<gene>
    <name evidence="2" type="ORF">Sps_03204</name>
</gene>
<dbReference type="AlphaFoldDB" id="A0A1S6HS41"/>
<accession>A0A1S6HS41</accession>
<keyword evidence="1" id="KW-0472">Membrane</keyword>
<feature type="transmembrane region" description="Helical" evidence="1">
    <location>
        <begin position="165"/>
        <end position="184"/>
    </location>
</feature>
<keyword evidence="1" id="KW-0812">Transmembrane</keyword>
<organism evidence="2 3">
    <name type="scientific">Shewanella psychrophila</name>
    <dbReference type="NCBI Taxonomy" id="225848"/>
    <lineage>
        <taxon>Bacteria</taxon>
        <taxon>Pseudomonadati</taxon>
        <taxon>Pseudomonadota</taxon>
        <taxon>Gammaproteobacteria</taxon>
        <taxon>Alteromonadales</taxon>
        <taxon>Shewanellaceae</taxon>
        <taxon>Shewanella</taxon>
    </lineage>
</organism>
<sequence length="195" mass="22588">MFFYDEMFLSGIICGNRDKGMIVAINASMQKLMKISGFFRVLVLVATAAVVVYLGYSYLVLDEIRFETNMLFLDLWHHDGASRAVLMAIQAPLLITLFVGIYWLQRLLSHFQQGQFFGNEAMRCYLWLIWLKVLDIVLEIVQHLATGYYHKQFFEHTSIELGLEFGNITTLLLMLLIVYLLKAAKEIEAENKEFI</sequence>